<dbReference type="WBParaSite" id="ALUE_0002065101-mRNA-1">
    <property type="protein sequence ID" value="ALUE_0002065101-mRNA-1"/>
    <property type="gene ID" value="ALUE_0002065101"/>
</dbReference>
<feature type="transmembrane region" description="Helical" evidence="1">
    <location>
        <begin position="12"/>
        <end position="31"/>
    </location>
</feature>
<dbReference type="AlphaFoldDB" id="A0A0M3IPH3"/>
<keyword evidence="1" id="KW-0472">Membrane</keyword>
<sequence>MNFLYSHQTMNLNLIPTEILLHVLYAGLYFSQRTFVYVRRRCTLLVHMIYAFGFCLSK</sequence>
<keyword evidence="1" id="KW-0812">Transmembrane</keyword>
<evidence type="ECO:0000313" key="2">
    <source>
        <dbReference type="Proteomes" id="UP000036681"/>
    </source>
</evidence>
<name>A0A0M3IPH3_ASCLU</name>
<accession>A0A0M3IPH3</accession>
<reference evidence="3" key="1">
    <citation type="submission" date="2017-02" db="UniProtKB">
        <authorList>
            <consortium name="WormBaseParasite"/>
        </authorList>
    </citation>
    <scope>IDENTIFICATION</scope>
</reference>
<organism evidence="2 3">
    <name type="scientific">Ascaris lumbricoides</name>
    <name type="common">Giant roundworm</name>
    <dbReference type="NCBI Taxonomy" id="6252"/>
    <lineage>
        <taxon>Eukaryota</taxon>
        <taxon>Metazoa</taxon>
        <taxon>Ecdysozoa</taxon>
        <taxon>Nematoda</taxon>
        <taxon>Chromadorea</taxon>
        <taxon>Rhabditida</taxon>
        <taxon>Spirurina</taxon>
        <taxon>Ascaridomorpha</taxon>
        <taxon>Ascaridoidea</taxon>
        <taxon>Ascarididae</taxon>
        <taxon>Ascaris</taxon>
    </lineage>
</organism>
<keyword evidence="1" id="KW-1133">Transmembrane helix</keyword>
<dbReference type="Proteomes" id="UP000036681">
    <property type="component" value="Unplaced"/>
</dbReference>
<keyword evidence="2" id="KW-1185">Reference proteome</keyword>
<evidence type="ECO:0000256" key="1">
    <source>
        <dbReference type="SAM" id="Phobius"/>
    </source>
</evidence>
<proteinExistence type="predicted"/>
<protein>
    <submittedName>
        <fullName evidence="3">F-box domain-containing protein</fullName>
    </submittedName>
</protein>
<evidence type="ECO:0000313" key="3">
    <source>
        <dbReference type="WBParaSite" id="ALUE_0002065101-mRNA-1"/>
    </source>
</evidence>